<keyword evidence="2" id="KW-1185">Reference proteome</keyword>
<accession>A0A0D8HFK8</accession>
<dbReference type="AlphaFoldDB" id="A0A0D8HFK8"/>
<name>A0A0D8HFK8_9ACTN</name>
<organism evidence="1 2">
    <name type="scientific">Acidithrix ferrooxidans</name>
    <dbReference type="NCBI Taxonomy" id="1280514"/>
    <lineage>
        <taxon>Bacteria</taxon>
        <taxon>Bacillati</taxon>
        <taxon>Actinomycetota</taxon>
        <taxon>Acidimicrobiia</taxon>
        <taxon>Acidimicrobiales</taxon>
        <taxon>Acidimicrobiaceae</taxon>
        <taxon>Acidithrix</taxon>
    </lineage>
</organism>
<gene>
    <name evidence="1" type="ORF">AXFE_25450</name>
</gene>
<proteinExistence type="predicted"/>
<comment type="caution">
    <text evidence="1">The sequence shown here is derived from an EMBL/GenBank/DDBJ whole genome shotgun (WGS) entry which is preliminary data.</text>
</comment>
<dbReference type="Proteomes" id="UP000032360">
    <property type="component" value="Unassembled WGS sequence"/>
</dbReference>
<evidence type="ECO:0000313" key="1">
    <source>
        <dbReference type="EMBL" id="KJF16577.1"/>
    </source>
</evidence>
<evidence type="ECO:0000313" key="2">
    <source>
        <dbReference type="Proteomes" id="UP000032360"/>
    </source>
</evidence>
<protein>
    <submittedName>
        <fullName evidence="1">Uncharacterized protein</fullName>
    </submittedName>
</protein>
<dbReference type="STRING" id="1280514.AXFE_25450"/>
<dbReference type="EMBL" id="JXYS01000079">
    <property type="protein sequence ID" value="KJF16577.1"/>
    <property type="molecule type" value="Genomic_DNA"/>
</dbReference>
<reference evidence="1 2" key="1">
    <citation type="submission" date="2015-01" db="EMBL/GenBank/DDBJ databases">
        <title>Draft genome of the acidophilic iron oxidizer Acidithrix ferrooxidans strain Py-F3.</title>
        <authorList>
            <person name="Poehlein A."/>
            <person name="Eisen S."/>
            <person name="Schloemann M."/>
            <person name="Johnson B.D."/>
            <person name="Daniel R."/>
            <person name="Muehling M."/>
        </authorList>
    </citation>
    <scope>NUCLEOTIDE SEQUENCE [LARGE SCALE GENOMIC DNA]</scope>
    <source>
        <strain evidence="1 2">Py-F3</strain>
    </source>
</reference>
<sequence length="63" mass="7044">MSFIDALADWLASERDDLTRYLLVDFASAITLYGPIALNGPIMLHIDGLTVTRIGAHKDENRR</sequence>